<sequence length="262" mass="27763">EPVHPHYPPRPGVVDRDRPDRRHPAQGDRRRRPAARRGGDRPRDPPDPAAAGGPAPPPAVPRPAGPARAAGPGAARVRGLRGGQRGRDAADPARHRPARAGPRDRVGDAGRDRALRRLQRRRHAGLLPRREPRGPVGPPRPAAGDRRRGDRLRGGLRAVRRGRSGDRGAAGGVRAGRLRDRLRGDRGARRRRRPRPGGTARLGVRPARDGAGGRERRRVGGGGPALHGGVAGDGVRLPRRLDAARARAAGAGPALRSTAPAL</sequence>
<protein>
    <submittedName>
        <fullName evidence="2">Uncharacterized MFS-type transporter</fullName>
    </submittedName>
</protein>
<feature type="compositionally biased region" description="Basic and acidic residues" evidence="1">
    <location>
        <begin position="177"/>
        <end position="187"/>
    </location>
</feature>
<feature type="compositionally biased region" description="Pro residues" evidence="1">
    <location>
        <begin position="1"/>
        <end position="11"/>
    </location>
</feature>
<feature type="compositionally biased region" description="Basic and acidic residues" evidence="1">
    <location>
        <begin position="85"/>
        <end position="94"/>
    </location>
</feature>
<feature type="region of interest" description="Disordered" evidence="1">
    <location>
        <begin position="1"/>
        <end position="235"/>
    </location>
</feature>
<evidence type="ECO:0000313" key="2">
    <source>
        <dbReference type="EMBL" id="CAA9426182.1"/>
    </source>
</evidence>
<accession>A0A6J4Q2C0</accession>
<feature type="compositionally biased region" description="Basic and acidic residues" evidence="1">
    <location>
        <begin position="143"/>
        <end position="153"/>
    </location>
</feature>
<feature type="compositionally biased region" description="Basic and acidic residues" evidence="1">
    <location>
        <begin position="13"/>
        <end position="28"/>
    </location>
</feature>
<feature type="non-terminal residue" evidence="2">
    <location>
        <position position="1"/>
    </location>
</feature>
<feature type="compositionally biased region" description="Low complexity" evidence="1">
    <location>
        <begin position="65"/>
        <end position="77"/>
    </location>
</feature>
<feature type="non-terminal residue" evidence="2">
    <location>
        <position position="262"/>
    </location>
</feature>
<name>A0A6J4Q2C0_9PSEU</name>
<dbReference type="EMBL" id="CADCUS010000435">
    <property type="protein sequence ID" value="CAA9426182.1"/>
    <property type="molecule type" value="Genomic_DNA"/>
</dbReference>
<evidence type="ECO:0000256" key="1">
    <source>
        <dbReference type="SAM" id="MobiDB-lite"/>
    </source>
</evidence>
<feature type="compositionally biased region" description="Basic and acidic residues" evidence="1">
    <location>
        <begin position="101"/>
        <end position="115"/>
    </location>
</feature>
<gene>
    <name evidence="2" type="ORF">AVDCRST_MAG66-2972</name>
</gene>
<feature type="compositionally biased region" description="Low complexity" evidence="1">
    <location>
        <begin position="196"/>
        <end position="205"/>
    </location>
</feature>
<proteinExistence type="predicted"/>
<reference evidence="2" key="1">
    <citation type="submission" date="2020-02" db="EMBL/GenBank/DDBJ databases">
        <authorList>
            <person name="Meier V. D."/>
        </authorList>
    </citation>
    <scope>NUCLEOTIDE SEQUENCE</scope>
    <source>
        <strain evidence="2">AVDCRST_MAG66</strain>
    </source>
</reference>
<dbReference type="AlphaFoldDB" id="A0A6J4Q2C0"/>
<feature type="compositionally biased region" description="Gly residues" evidence="1">
    <location>
        <begin position="220"/>
        <end position="232"/>
    </location>
</feature>
<feature type="compositionally biased region" description="Pro residues" evidence="1">
    <location>
        <begin position="54"/>
        <end position="64"/>
    </location>
</feature>
<organism evidence="2">
    <name type="scientific">uncultured Pseudonocardia sp</name>
    <dbReference type="NCBI Taxonomy" id="211455"/>
    <lineage>
        <taxon>Bacteria</taxon>
        <taxon>Bacillati</taxon>
        <taxon>Actinomycetota</taxon>
        <taxon>Actinomycetes</taxon>
        <taxon>Pseudonocardiales</taxon>
        <taxon>Pseudonocardiaceae</taxon>
        <taxon>Pseudonocardia</taxon>
        <taxon>environmental samples</taxon>
    </lineage>
</organism>
<feature type="compositionally biased region" description="Basic and acidic residues" evidence="1">
    <location>
        <begin position="37"/>
        <end position="46"/>
    </location>
</feature>